<feature type="transmembrane region" description="Helical" evidence="1">
    <location>
        <begin position="45"/>
        <end position="69"/>
    </location>
</feature>
<gene>
    <name evidence="2" type="ORF">SAMN05216498_2382</name>
</gene>
<keyword evidence="1" id="KW-0472">Membrane</keyword>
<sequence>MYQPELDHKISPKFVRIRIISELIGNILGFVVLFVLYGLDQYFDWPNWIGLILIGLLVLNVVGTIWSLFEPKYLYRNWGYQIGYHE</sequence>
<organism evidence="2 3">
    <name type="scientific">Tenuibacillus multivorans</name>
    <dbReference type="NCBI Taxonomy" id="237069"/>
    <lineage>
        <taxon>Bacteria</taxon>
        <taxon>Bacillati</taxon>
        <taxon>Bacillota</taxon>
        <taxon>Bacilli</taxon>
        <taxon>Bacillales</taxon>
        <taxon>Bacillaceae</taxon>
        <taxon>Tenuibacillus</taxon>
    </lineage>
</organism>
<dbReference type="AlphaFoldDB" id="A0A1H0BTP8"/>
<reference evidence="2 3" key="1">
    <citation type="submission" date="2016-10" db="EMBL/GenBank/DDBJ databases">
        <authorList>
            <person name="de Groot N.N."/>
        </authorList>
    </citation>
    <scope>NUCLEOTIDE SEQUENCE [LARGE SCALE GENOMIC DNA]</scope>
    <source>
        <strain evidence="2 3">CGMCC 1.3442</strain>
    </source>
</reference>
<dbReference type="STRING" id="237069.SAMN05216498_2382"/>
<evidence type="ECO:0000256" key="1">
    <source>
        <dbReference type="SAM" id="Phobius"/>
    </source>
</evidence>
<evidence type="ECO:0000313" key="3">
    <source>
        <dbReference type="Proteomes" id="UP000199334"/>
    </source>
</evidence>
<dbReference type="EMBL" id="FNIG01000005">
    <property type="protein sequence ID" value="SDN48945.1"/>
    <property type="molecule type" value="Genomic_DNA"/>
</dbReference>
<proteinExistence type="predicted"/>
<evidence type="ECO:0000313" key="2">
    <source>
        <dbReference type="EMBL" id="SDN48945.1"/>
    </source>
</evidence>
<dbReference type="Proteomes" id="UP000199334">
    <property type="component" value="Unassembled WGS sequence"/>
</dbReference>
<feature type="transmembrane region" description="Helical" evidence="1">
    <location>
        <begin position="20"/>
        <end position="39"/>
    </location>
</feature>
<protein>
    <submittedName>
        <fullName evidence="2">Uncharacterized protein</fullName>
    </submittedName>
</protein>
<keyword evidence="3" id="KW-1185">Reference proteome</keyword>
<accession>A0A1H0BTP8</accession>
<keyword evidence="1" id="KW-1133">Transmembrane helix</keyword>
<name>A0A1H0BTP8_9BACI</name>
<keyword evidence="1" id="KW-0812">Transmembrane</keyword>
<dbReference type="RefSeq" id="WP_143001421.1">
    <property type="nucleotide sequence ID" value="NZ_BJVZ01000008.1"/>
</dbReference>